<gene>
    <name evidence="1" type="ORF">TP2_04760</name>
</gene>
<protein>
    <recommendedName>
        <fullName evidence="3">Flagellar biosynthesis regulatory protein FlaF</fullName>
    </recommendedName>
</protein>
<dbReference type="InterPro" id="IPR010845">
    <property type="entry name" value="FlaF"/>
</dbReference>
<dbReference type="AlphaFoldDB" id="A0A074JY27"/>
<comment type="caution">
    <text evidence="1">The sequence shown here is derived from an EMBL/GenBank/DDBJ whole genome shotgun (WGS) entry which is preliminary data.</text>
</comment>
<name>A0A074JY27_9RHOB</name>
<evidence type="ECO:0008006" key="3">
    <source>
        <dbReference type="Google" id="ProtNLM"/>
    </source>
</evidence>
<sequence>MYATTLAKTAYANPTQPARTARGTEFELFARITRRLKQAEDAGAAQFPALAEAIYDNRKLWTVLAADVADPANELPKELRARLFYLNEFTQSHSRKVLLGGASADVLVEINTAIMRGLRQDGGAA</sequence>
<proteinExistence type="predicted"/>
<dbReference type="EMBL" id="AUND01000012">
    <property type="protein sequence ID" value="KEO54237.1"/>
    <property type="molecule type" value="Genomic_DNA"/>
</dbReference>
<reference evidence="1 2" key="1">
    <citation type="submission" date="2013-07" db="EMBL/GenBank/DDBJ databases">
        <title>Thioclava pacifica DSM 10166 Genome Sequencing.</title>
        <authorList>
            <person name="Lai Q."/>
            <person name="Shao Z."/>
        </authorList>
    </citation>
    <scope>NUCLEOTIDE SEQUENCE [LARGE SCALE GENOMIC DNA]</scope>
    <source>
        <strain evidence="1 2">DSM 10166</strain>
    </source>
</reference>
<keyword evidence="2" id="KW-1185">Reference proteome</keyword>
<dbReference type="NCBIfam" id="NF009435">
    <property type="entry name" value="PRK12794.1"/>
    <property type="match status" value="1"/>
</dbReference>
<dbReference type="OrthoDB" id="9808944at2"/>
<dbReference type="Pfam" id="PF07309">
    <property type="entry name" value="FlaF"/>
    <property type="match status" value="1"/>
</dbReference>
<dbReference type="GO" id="GO:0044781">
    <property type="term" value="P:bacterial-type flagellum organization"/>
    <property type="evidence" value="ECO:0007669"/>
    <property type="project" value="InterPro"/>
</dbReference>
<evidence type="ECO:0000313" key="1">
    <source>
        <dbReference type="EMBL" id="KEO54237.1"/>
    </source>
</evidence>
<organism evidence="1 2">
    <name type="scientific">Thioclava pacifica DSM 10166</name>
    <dbReference type="NCBI Taxonomy" id="1353537"/>
    <lineage>
        <taxon>Bacteria</taxon>
        <taxon>Pseudomonadati</taxon>
        <taxon>Pseudomonadota</taxon>
        <taxon>Alphaproteobacteria</taxon>
        <taxon>Rhodobacterales</taxon>
        <taxon>Paracoccaceae</taxon>
        <taxon>Thioclava</taxon>
    </lineage>
</organism>
<dbReference type="RefSeq" id="WP_038075313.1">
    <property type="nucleotide sequence ID" value="NZ_AUND01000012.1"/>
</dbReference>
<dbReference type="STRING" id="1353537.TP2_04760"/>
<evidence type="ECO:0000313" key="2">
    <source>
        <dbReference type="Proteomes" id="UP000027432"/>
    </source>
</evidence>
<dbReference type="eggNOG" id="COG5442">
    <property type="taxonomic scope" value="Bacteria"/>
</dbReference>
<dbReference type="Proteomes" id="UP000027432">
    <property type="component" value="Unassembled WGS sequence"/>
</dbReference>
<accession>A0A074JY27</accession>